<evidence type="ECO:0000259" key="2">
    <source>
        <dbReference type="PROSITE" id="PS51762"/>
    </source>
</evidence>
<dbReference type="InterPro" id="IPR050546">
    <property type="entry name" value="Glycosyl_Hydrlase_16"/>
</dbReference>
<evidence type="ECO:0000313" key="4">
    <source>
        <dbReference type="Proteomes" id="UP000288178"/>
    </source>
</evidence>
<dbReference type="EMBL" id="SACT01000010">
    <property type="protein sequence ID" value="RVT48561.1"/>
    <property type="molecule type" value="Genomic_DNA"/>
</dbReference>
<reference evidence="3 4" key="1">
    <citation type="submission" date="2019-01" db="EMBL/GenBank/DDBJ databases">
        <authorList>
            <person name="Chen W.-M."/>
        </authorList>
    </citation>
    <scope>NUCLEOTIDE SEQUENCE [LARGE SCALE GENOMIC DNA]</scope>
    <source>
        <strain evidence="3 4">ICH-3</strain>
    </source>
</reference>
<dbReference type="InterPro" id="IPR000757">
    <property type="entry name" value="Beta-glucanase-like"/>
</dbReference>
<sequence>MPPPAAAPAHYVLAWADEFDTPGQPDATRWVADTGRNQAGWYNNELQYYASGRLENAEVRDGRLVITARRESLSSAPDWGGQRYTSARLITRGLAEWTYGFFEVRARMPCGRGTWPAIWTLGSGGRWPQDGELDILEHTGRNPDHVFSTVHTAAGSGGNGRGAGRTLATACSAFHDYQMHWTPERIVFSVDGVEHFRYLNSGPGGAAWPFDAPQFLILNIAIGGDLGGPVDDTIFPVEMQVEHVRVWQAPG</sequence>
<keyword evidence="4" id="KW-1185">Reference proteome</keyword>
<dbReference type="InterPro" id="IPR013320">
    <property type="entry name" value="ConA-like_dom_sf"/>
</dbReference>
<evidence type="ECO:0000313" key="3">
    <source>
        <dbReference type="EMBL" id="RVT48561.1"/>
    </source>
</evidence>
<dbReference type="PROSITE" id="PS51762">
    <property type="entry name" value="GH16_2"/>
    <property type="match status" value="1"/>
</dbReference>
<feature type="domain" description="GH16" evidence="2">
    <location>
        <begin position="1"/>
        <end position="251"/>
    </location>
</feature>
<dbReference type="GO" id="GO:0005975">
    <property type="term" value="P:carbohydrate metabolic process"/>
    <property type="evidence" value="ECO:0007669"/>
    <property type="project" value="InterPro"/>
</dbReference>
<comment type="similarity">
    <text evidence="1">Belongs to the glycosyl hydrolase 16 family.</text>
</comment>
<comment type="caution">
    <text evidence="3">The sequence shown here is derived from an EMBL/GenBank/DDBJ whole genome shotgun (WGS) entry which is preliminary data.</text>
</comment>
<gene>
    <name evidence="3" type="ORF">ENE75_22380</name>
</gene>
<evidence type="ECO:0000256" key="1">
    <source>
        <dbReference type="ARBA" id="ARBA00006865"/>
    </source>
</evidence>
<keyword evidence="3" id="KW-0378">Hydrolase</keyword>
<dbReference type="PANTHER" id="PTHR10963">
    <property type="entry name" value="GLYCOSYL HYDROLASE-RELATED"/>
    <property type="match status" value="1"/>
</dbReference>
<name>A0A3S2WQY1_9BURK</name>
<dbReference type="AlphaFoldDB" id="A0A3S2WQY1"/>
<dbReference type="Pfam" id="PF00722">
    <property type="entry name" value="Glyco_hydro_16"/>
    <property type="match status" value="1"/>
</dbReference>
<dbReference type="GO" id="GO:0004553">
    <property type="term" value="F:hydrolase activity, hydrolyzing O-glycosyl compounds"/>
    <property type="evidence" value="ECO:0007669"/>
    <property type="project" value="InterPro"/>
</dbReference>
<dbReference type="CDD" id="cd08023">
    <property type="entry name" value="GH16_laminarinase_like"/>
    <property type="match status" value="1"/>
</dbReference>
<dbReference type="Proteomes" id="UP000288178">
    <property type="component" value="Unassembled WGS sequence"/>
</dbReference>
<dbReference type="OrthoDB" id="9809583at2"/>
<proteinExistence type="inferred from homology"/>
<protein>
    <submittedName>
        <fullName evidence="3">Glycoside hydrolase family 16 protein</fullName>
    </submittedName>
</protein>
<dbReference type="Gene3D" id="2.60.120.200">
    <property type="match status" value="1"/>
</dbReference>
<dbReference type="SUPFAM" id="SSF49899">
    <property type="entry name" value="Concanavalin A-like lectins/glucanases"/>
    <property type="match status" value="1"/>
</dbReference>
<organism evidence="3 4">
    <name type="scientific">Rubrivivax albus</name>
    <dbReference type="NCBI Taxonomy" id="2499835"/>
    <lineage>
        <taxon>Bacteria</taxon>
        <taxon>Pseudomonadati</taxon>
        <taxon>Pseudomonadota</taxon>
        <taxon>Betaproteobacteria</taxon>
        <taxon>Burkholderiales</taxon>
        <taxon>Sphaerotilaceae</taxon>
        <taxon>Rubrivivax</taxon>
    </lineage>
</organism>
<dbReference type="PANTHER" id="PTHR10963:SF55">
    <property type="entry name" value="GLYCOSIDE HYDROLASE FAMILY 16 PROTEIN"/>
    <property type="match status" value="1"/>
</dbReference>
<accession>A0A3S2WQY1</accession>